<feature type="transmembrane region" description="Helical" evidence="1">
    <location>
        <begin position="7"/>
        <end position="33"/>
    </location>
</feature>
<feature type="transmembrane region" description="Helical" evidence="1">
    <location>
        <begin position="112"/>
        <end position="135"/>
    </location>
</feature>
<keyword evidence="3" id="KW-1185">Reference proteome</keyword>
<reference evidence="2 3" key="1">
    <citation type="submission" date="2019-08" db="EMBL/GenBank/DDBJ databases">
        <title>100 year-old enigma solved: identification of Planctomyces bekefii, the type genus and species of the phylum Planctomycetes.</title>
        <authorList>
            <person name="Svetlana D.N."/>
            <person name="Overmann J."/>
        </authorList>
    </citation>
    <scope>NUCLEOTIDE SEQUENCE [LARGE SCALE GENOMIC DNA]</scope>
    <source>
        <strain evidence="2">Phe10_nw2017</strain>
    </source>
</reference>
<keyword evidence="1" id="KW-0812">Transmembrane</keyword>
<organism evidence="2 3">
    <name type="scientific">Planctomyces bekefii</name>
    <dbReference type="NCBI Taxonomy" id="1653850"/>
    <lineage>
        <taxon>Bacteria</taxon>
        <taxon>Pseudomonadati</taxon>
        <taxon>Planctomycetota</taxon>
        <taxon>Planctomycetia</taxon>
        <taxon>Planctomycetales</taxon>
        <taxon>Planctomycetaceae</taxon>
        <taxon>Planctomyces</taxon>
    </lineage>
</organism>
<protein>
    <submittedName>
        <fullName evidence="2">Uncharacterized protein</fullName>
    </submittedName>
</protein>
<gene>
    <name evidence="2" type="ORF">E3A20_20520</name>
</gene>
<dbReference type="AlphaFoldDB" id="A0A5C6M486"/>
<reference evidence="2 3" key="2">
    <citation type="submission" date="2019-08" db="EMBL/GenBank/DDBJ databases">
        <authorList>
            <person name="Henke P."/>
        </authorList>
    </citation>
    <scope>NUCLEOTIDE SEQUENCE [LARGE SCALE GENOMIC DNA]</scope>
    <source>
        <strain evidence="2">Phe10_nw2017</strain>
    </source>
</reference>
<dbReference type="EMBL" id="SRHE01000492">
    <property type="protein sequence ID" value="TWW08822.1"/>
    <property type="molecule type" value="Genomic_DNA"/>
</dbReference>
<sequence>MLLKIRIALSVIVGFFVGSLVNMLIVGAGPSIIPLPPGSDTTTLEKLRESVGNYEAKHFAFPLLAHALGTLAGSAVAARFAGPGLLTAAIVVGVLFLAGGIAMDYLVRGPTWYRITDLTLCYLPMTLIACGLEYNGRRRKSRRGR</sequence>
<keyword evidence="1" id="KW-0472">Membrane</keyword>
<proteinExistence type="predicted"/>
<feature type="transmembrane region" description="Helical" evidence="1">
    <location>
        <begin position="85"/>
        <end position="106"/>
    </location>
</feature>
<feature type="transmembrane region" description="Helical" evidence="1">
    <location>
        <begin position="59"/>
        <end position="78"/>
    </location>
</feature>
<comment type="caution">
    <text evidence="2">The sequence shown here is derived from an EMBL/GenBank/DDBJ whole genome shotgun (WGS) entry which is preliminary data.</text>
</comment>
<keyword evidence="1" id="KW-1133">Transmembrane helix</keyword>
<evidence type="ECO:0000313" key="3">
    <source>
        <dbReference type="Proteomes" id="UP000321083"/>
    </source>
</evidence>
<dbReference type="Proteomes" id="UP000321083">
    <property type="component" value="Unassembled WGS sequence"/>
</dbReference>
<evidence type="ECO:0000313" key="2">
    <source>
        <dbReference type="EMBL" id="TWW08822.1"/>
    </source>
</evidence>
<accession>A0A5C6M486</accession>
<name>A0A5C6M486_9PLAN</name>
<evidence type="ECO:0000256" key="1">
    <source>
        <dbReference type="SAM" id="Phobius"/>
    </source>
</evidence>